<evidence type="ECO:0000256" key="6">
    <source>
        <dbReference type="SAM" id="Phobius"/>
    </source>
</evidence>
<feature type="transmembrane region" description="Helical" evidence="6">
    <location>
        <begin position="20"/>
        <end position="42"/>
    </location>
</feature>
<feature type="transmembrane region" description="Helical" evidence="6">
    <location>
        <begin position="473"/>
        <end position="497"/>
    </location>
</feature>
<feature type="transmembrane region" description="Helical" evidence="6">
    <location>
        <begin position="205"/>
        <end position="223"/>
    </location>
</feature>
<dbReference type="CDD" id="cd13124">
    <property type="entry name" value="MATE_SpoVB_like"/>
    <property type="match status" value="1"/>
</dbReference>
<evidence type="ECO:0000256" key="4">
    <source>
        <dbReference type="ARBA" id="ARBA00022989"/>
    </source>
</evidence>
<gene>
    <name evidence="7" type="ORF">BU202_00875</name>
</gene>
<reference evidence="8" key="1">
    <citation type="submission" date="2016-12" db="EMBL/GenBank/DDBJ databases">
        <authorList>
            <person name="Gulvik C.A."/>
        </authorList>
    </citation>
    <scope>NUCLEOTIDE SEQUENCE [LARGE SCALE GENOMIC DNA]</scope>
    <source>
        <strain evidence="8">NED12-00049-6B</strain>
    </source>
</reference>
<sequence>MAEHKTTEQTQQQESMAKGLAWLTAGNFISRLLGIAYIIPWYMWMGSHRAEANTLFGMGYQVYGNFLLISTIGLPPAVAKQIAKYNVQGRQDISYYIVREFLKLMLILGAVFAGIMFISSPALAEWSGAKEQLTPVMYSLVPPLFIFPAMSIMRGFFQGHQDMKPYAISQIVEQIVRVIWILGATFYIMKLGSGDYLSAVIQSTFAAFIGMIASAGVLIYTLYKEGFIEKIMKAKPAGDTIHLKPLILETMKEAIPLIILGCAIQIFQMVDQLTFVNTLLRITDYTREELLVFSAYMTSNPSKITMLIIGISVSIAAVAIPMVTERFVQKDMKGTADLIVDNIQLFFLLIIPAIVGSVIIARPLYSVFYGPAEDQAIYLFIINLLLIFIQGLYSLVGVLIQAIFQNRKAIWYFFIGLGVKLVLQLPALYVFQVYGPLVSTAVGLTVSVILFDRRINQVLPISQRRLWKDIRKVLVISLIMGMGVWLVETGLSLIIPVTGYVSSAIHVGISGLVGILIFGILTLKTRQLDKLIGSRAVLLRKTLHIS</sequence>
<evidence type="ECO:0000256" key="3">
    <source>
        <dbReference type="ARBA" id="ARBA00022692"/>
    </source>
</evidence>
<feature type="transmembrane region" description="Helical" evidence="6">
    <location>
        <begin position="62"/>
        <end position="83"/>
    </location>
</feature>
<accession>A0A1Q8EAR2</accession>
<evidence type="ECO:0000256" key="1">
    <source>
        <dbReference type="ARBA" id="ARBA00004651"/>
    </source>
</evidence>
<feature type="transmembrane region" description="Helical" evidence="6">
    <location>
        <begin position="104"/>
        <end position="124"/>
    </location>
</feature>
<protein>
    <submittedName>
        <fullName evidence="7">Polysaccharide biosynthesis protein</fullName>
    </submittedName>
</protein>
<dbReference type="PANTHER" id="PTHR30250:SF21">
    <property type="entry name" value="LIPID II FLIPPASE MURJ"/>
    <property type="match status" value="1"/>
</dbReference>
<keyword evidence="8" id="KW-1185">Reference proteome</keyword>
<feature type="transmembrane region" description="Helical" evidence="6">
    <location>
        <begin position="503"/>
        <end position="523"/>
    </location>
</feature>
<dbReference type="OrthoDB" id="9775950at2"/>
<feature type="transmembrane region" description="Helical" evidence="6">
    <location>
        <begin position="178"/>
        <end position="199"/>
    </location>
</feature>
<name>A0A1Q8EAR2_9STRE</name>
<dbReference type="InterPro" id="IPR024923">
    <property type="entry name" value="PG_synth_SpoVB"/>
</dbReference>
<keyword evidence="2" id="KW-1003">Cell membrane</keyword>
<dbReference type="EMBL" id="MSJM01000001">
    <property type="protein sequence ID" value="OLF48873.1"/>
    <property type="molecule type" value="Genomic_DNA"/>
</dbReference>
<feature type="transmembrane region" description="Helical" evidence="6">
    <location>
        <begin position="433"/>
        <end position="452"/>
    </location>
</feature>
<keyword evidence="4 6" id="KW-1133">Transmembrane helix</keyword>
<feature type="transmembrane region" description="Helical" evidence="6">
    <location>
        <begin position="136"/>
        <end position="157"/>
    </location>
</feature>
<feature type="transmembrane region" description="Helical" evidence="6">
    <location>
        <begin position="304"/>
        <end position="324"/>
    </location>
</feature>
<dbReference type="RefSeq" id="WP_075103916.1">
    <property type="nucleotide sequence ID" value="NZ_MSJM01000001.1"/>
</dbReference>
<comment type="caution">
    <text evidence="7">The sequence shown here is derived from an EMBL/GenBank/DDBJ whole genome shotgun (WGS) entry which is preliminary data.</text>
</comment>
<proteinExistence type="predicted"/>
<dbReference type="Pfam" id="PF01943">
    <property type="entry name" value="Polysacc_synt"/>
    <property type="match status" value="1"/>
</dbReference>
<evidence type="ECO:0000256" key="2">
    <source>
        <dbReference type="ARBA" id="ARBA00022475"/>
    </source>
</evidence>
<organism evidence="7 8">
    <name type="scientific">Streptococcus cuniculi</name>
    <dbReference type="NCBI Taxonomy" id="1432788"/>
    <lineage>
        <taxon>Bacteria</taxon>
        <taxon>Bacillati</taxon>
        <taxon>Bacillota</taxon>
        <taxon>Bacilli</taxon>
        <taxon>Lactobacillales</taxon>
        <taxon>Streptococcaceae</taxon>
        <taxon>Streptococcus</taxon>
    </lineage>
</organism>
<feature type="transmembrane region" description="Helical" evidence="6">
    <location>
        <begin position="409"/>
        <end position="427"/>
    </location>
</feature>
<keyword evidence="5 6" id="KW-0472">Membrane</keyword>
<feature type="transmembrane region" description="Helical" evidence="6">
    <location>
        <begin position="345"/>
        <end position="365"/>
    </location>
</feature>
<dbReference type="InterPro" id="IPR050833">
    <property type="entry name" value="Poly_Biosynth_Transport"/>
</dbReference>
<evidence type="ECO:0000256" key="5">
    <source>
        <dbReference type="ARBA" id="ARBA00023136"/>
    </source>
</evidence>
<evidence type="ECO:0000313" key="8">
    <source>
        <dbReference type="Proteomes" id="UP000186890"/>
    </source>
</evidence>
<dbReference type="PANTHER" id="PTHR30250">
    <property type="entry name" value="PST FAMILY PREDICTED COLANIC ACID TRANSPORTER"/>
    <property type="match status" value="1"/>
</dbReference>
<evidence type="ECO:0000313" key="7">
    <source>
        <dbReference type="EMBL" id="OLF48873.1"/>
    </source>
</evidence>
<feature type="transmembrane region" description="Helical" evidence="6">
    <location>
        <begin position="377"/>
        <end position="400"/>
    </location>
</feature>
<dbReference type="GO" id="GO:0005886">
    <property type="term" value="C:plasma membrane"/>
    <property type="evidence" value="ECO:0007669"/>
    <property type="project" value="UniProtKB-SubCell"/>
</dbReference>
<dbReference type="InterPro" id="IPR002797">
    <property type="entry name" value="Polysacc_synth"/>
</dbReference>
<keyword evidence="3 6" id="KW-0812">Transmembrane</keyword>
<dbReference type="Proteomes" id="UP000186890">
    <property type="component" value="Unassembled WGS sequence"/>
</dbReference>
<comment type="subcellular location">
    <subcellularLocation>
        <location evidence="1">Cell membrane</location>
        <topology evidence="1">Multi-pass membrane protein</topology>
    </subcellularLocation>
</comment>
<dbReference type="AlphaFoldDB" id="A0A1Q8EAR2"/>
<feature type="transmembrane region" description="Helical" evidence="6">
    <location>
        <begin position="254"/>
        <end position="270"/>
    </location>
</feature>